<proteinExistence type="predicted"/>
<feature type="domain" description="DUF1653" evidence="1">
    <location>
        <begin position="7"/>
        <end position="67"/>
    </location>
</feature>
<evidence type="ECO:0000313" key="3">
    <source>
        <dbReference type="Proteomes" id="UP001179121"/>
    </source>
</evidence>
<dbReference type="AlphaFoldDB" id="A0AA86N3W5"/>
<dbReference type="Pfam" id="PF07866">
    <property type="entry name" value="DUF1653"/>
    <property type="match status" value="1"/>
</dbReference>
<dbReference type="Proteomes" id="UP001179121">
    <property type="component" value="Chromosome"/>
</dbReference>
<name>A0AA86N3W5_9BACT</name>
<accession>A0AA86N3W5</accession>
<dbReference type="EMBL" id="OX365700">
    <property type="protein sequence ID" value="CAI4034164.1"/>
    <property type="molecule type" value="Genomic_DNA"/>
</dbReference>
<keyword evidence="3" id="KW-1185">Reference proteome</keyword>
<gene>
    <name evidence="2" type="ORF">DNFV4_04608</name>
</gene>
<dbReference type="KEGG" id="nti:DNFV4_04608"/>
<dbReference type="InterPro" id="IPR023387">
    <property type="entry name" value="DUF1653-like_dom"/>
</dbReference>
<dbReference type="Gene3D" id="2.30.30.320">
    <property type="entry name" value="DUF1653-like domain"/>
    <property type="match status" value="1"/>
</dbReference>
<evidence type="ECO:0000313" key="2">
    <source>
        <dbReference type="EMBL" id="CAI4034164.1"/>
    </source>
</evidence>
<dbReference type="RefSeq" id="WP_289271571.1">
    <property type="nucleotide sequence ID" value="NZ_OX365700.1"/>
</dbReference>
<dbReference type="InterPro" id="IPR037135">
    <property type="entry name" value="DUF1653-like_dom_sf"/>
</dbReference>
<organism evidence="2 3">
    <name type="scientific">Nitrospira tepida</name>
    <dbReference type="NCBI Taxonomy" id="2973512"/>
    <lineage>
        <taxon>Bacteria</taxon>
        <taxon>Pseudomonadati</taxon>
        <taxon>Nitrospirota</taxon>
        <taxon>Nitrospiria</taxon>
        <taxon>Nitrospirales</taxon>
        <taxon>Nitrospiraceae</taxon>
        <taxon>Nitrospira</taxon>
    </lineage>
</organism>
<reference evidence="2" key="1">
    <citation type="submission" date="2022-10" db="EMBL/GenBank/DDBJ databases">
        <authorList>
            <person name="Koch H."/>
        </authorList>
    </citation>
    <scope>NUCLEOTIDE SEQUENCE</scope>
    <source>
        <strain evidence="2">DNF</strain>
    </source>
</reference>
<sequence>MTTVRPGRYRHYKGKEYRVIACAKHSETDEELVVYRALYGNFDLWVRPKTLFVETVTVNGKTVPRFTYLGAH</sequence>
<protein>
    <recommendedName>
        <fullName evidence="1">DUF1653 domain-containing protein</fullName>
    </recommendedName>
</protein>
<evidence type="ECO:0000259" key="1">
    <source>
        <dbReference type="Pfam" id="PF07866"/>
    </source>
</evidence>